<comment type="caution">
    <text evidence="1">The sequence shown here is derived from an EMBL/GenBank/DDBJ whole genome shotgun (WGS) entry which is preliminary data.</text>
</comment>
<sequence length="70" mass="7924">STATMQMLEDNYKTFCASNELMIEPDFDIKTKVLGVLEQLGFSDTRAAKMDGVDFLRMLSAFHDANIHFC</sequence>
<keyword evidence="2" id="KW-1185">Reference proteome</keyword>
<accession>A0ACC1IHH2</accession>
<dbReference type="EC" id="2.1.1.183" evidence="1"/>
<evidence type="ECO:0000313" key="1">
    <source>
        <dbReference type="EMBL" id="KAJ1895657.1"/>
    </source>
</evidence>
<organism evidence="1 2">
    <name type="scientific">Kickxella alabastrina</name>
    <dbReference type="NCBI Taxonomy" id="61397"/>
    <lineage>
        <taxon>Eukaryota</taxon>
        <taxon>Fungi</taxon>
        <taxon>Fungi incertae sedis</taxon>
        <taxon>Zoopagomycota</taxon>
        <taxon>Kickxellomycotina</taxon>
        <taxon>Kickxellomycetes</taxon>
        <taxon>Kickxellales</taxon>
        <taxon>Kickxellaceae</taxon>
        <taxon>Kickxella</taxon>
    </lineage>
</organism>
<feature type="non-terminal residue" evidence="1">
    <location>
        <position position="1"/>
    </location>
</feature>
<proteinExistence type="predicted"/>
<dbReference type="Proteomes" id="UP001150581">
    <property type="component" value="Unassembled WGS sequence"/>
</dbReference>
<evidence type="ECO:0000313" key="2">
    <source>
        <dbReference type="Proteomes" id="UP001150581"/>
    </source>
</evidence>
<dbReference type="EMBL" id="JANBPG010000540">
    <property type="protein sequence ID" value="KAJ1895657.1"/>
    <property type="molecule type" value="Genomic_DNA"/>
</dbReference>
<keyword evidence="1" id="KW-0808">Transferase</keyword>
<keyword evidence="1" id="KW-0489">Methyltransferase</keyword>
<protein>
    <submittedName>
        <fullName evidence="1">Dimethyladenosine transferase</fullName>
        <ecNumber evidence="1">2.1.1.183</ecNumber>
    </submittedName>
</protein>
<reference evidence="1" key="1">
    <citation type="submission" date="2022-07" db="EMBL/GenBank/DDBJ databases">
        <title>Phylogenomic reconstructions and comparative analyses of Kickxellomycotina fungi.</title>
        <authorList>
            <person name="Reynolds N.K."/>
            <person name="Stajich J.E."/>
            <person name="Barry K."/>
            <person name="Grigoriev I.V."/>
            <person name="Crous P."/>
            <person name="Smith M.E."/>
        </authorList>
    </citation>
    <scope>NUCLEOTIDE SEQUENCE</scope>
    <source>
        <strain evidence="1">Benny 63K</strain>
    </source>
</reference>
<gene>
    <name evidence="1" type="primary">DIM1_1</name>
    <name evidence="1" type="ORF">LPJ66_004455</name>
</gene>
<name>A0ACC1IHH2_9FUNG</name>